<organism evidence="1 2">
    <name type="scientific">Pilimelia columellifera subsp. columellifera</name>
    <dbReference type="NCBI Taxonomy" id="706583"/>
    <lineage>
        <taxon>Bacteria</taxon>
        <taxon>Bacillati</taxon>
        <taxon>Actinomycetota</taxon>
        <taxon>Actinomycetes</taxon>
        <taxon>Micromonosporales</taxon>
        <taxon>Micromonosporaceae</taxon>
        <taxon>Pilimelia</taxon>
    </lineage>
</organism>
<dbReference type="Gene3D" id="3.40.50.2000">
    <property type="entry name" value="Glycogen Phosphorylase B"/>
    <property type="match status" value="1"/>
</dbReference>
<evidence type="ECO:0008006" key="3">
    <source>
        <dbReference type="Google" id="ProtNLM"/>
    </source>
</evidence>
<reference evidence="2" key="1">
    <citation type="journal article" date="2019" name="Int. J. Syst. Evol. Microbiol.">
        <title>The Global Catalogue of Microorganisms (GCM) 10K type strain sequencing project: providing services to taxonomists for standard genome sequencing and annotation.</title>
        <authorList>
            <consortium name="The Broad Institute Genomics Platform"/>
            <consortium name="The Broad Institute Genome Sequencing Center for Infectious Disease"/>
            <person name="Wu L."/>
            <person name="Ma J."/>
        </authorList>
    </citation>
    <scope>NUCLEOTIDE SEQUENCE [LARGE SCALE GENOMIC DNA]</scope>
    <source>
        <strain evidence="2">JCM 3367</strain>
    </source>
</reference>
<keyword evidence="2" id="KW-1185">Reference proteome</keyword>
<dbReference type="SUPFAM" id="SSF53756">
    <property type="entry name" value="UDP-Glycosyltransferase/glycogen phosphorylase"/>
    <property type="match status" value="1"/>
</dbReference>
<comment type="caution">
    <text evidence="1">The sequence shown here is derived from an EMBL/GenBank/DDBJ whole genome shotgun (WGS) entry which is preliminary data.</text>
</comment>
<evidence type="ECO:0000313" key="2">
    <source>
        <dbReference type="Proteomes" id="UP001499978"/>
    </source>
</evidence>
<gene>
    <name evidence="1" type="ORF">GCM10010201_15280</name>
</gene>
<dbReference type="Proteomes" id="UP001499978">
    <property type="component" value="Unassembled WGS sequence"/>
</dbReference>
<dbReference type="EMBL" id="BAAARY010000005">
    <property type="protein sequence ID" value="GAA2519145.1"/>
    <property type="molecule type" value="Genomic_DNA"/>
</dbReference>
<protein>
    <recommendedName>
        <fullName evidence="3">Glycosyltransferase</fullName>
    </recommendedName>
</protein>
<name>A0ABP6AMZ6_9ACTN</name>
<proteinExistence type="predicted"/>
<sequence>MARRARELSDRAFAELARGRIPADLTTVAASQLDLADHWHAAGATRQAAEAVNDAARLLFHRAIHFDSLHSPLASDPATFLARWRQSATVNQLTAARGRAVPATDPPADRPLRLLVLTNGNPHFLREIRERYAEHPGVELRYAHLAEDPAAAGLLVGAVTVMEHRLGGADEYGDAVRQWLQPHLDWADTVFVDWCVLAAATLTLIDPGATRVVARLHSFEIFTVWPQLMDLSRVDELVFVSEHLRDLAISVDPRLTAGSAPRLHVAPNAMSLTGFAGDKPADARFTVGVIGVSSVAKDPRWAVAVLAELRRIDPRYRLALVGGEISTKAGPVARRYREGLDADIDALGADAVDRREHTADVPGTLRGIGVILSSSVRESFHCALVEGAASGAVPVVRDWPFFAGRSTGARSLFPADWVVDDPRGAADRIAALTADERVWRAAGAAAQALAVATWNWPVVAPEFDRLLLPATDV</sequence>
<accession>A0ABP6AMZ6</accession>
<evidence type="ECO:0000313" key="1">
    <source>
        <dbReference type="EMBL" id="GAA2519145.1"/>
    </source>
</evidence>